<keyword evidence="1" id="KW-0594">Phospholipid biosynthesis</keyword>
<dbReference type="SUPFAM" id="SSF56112">
    <property type="entry name" value="Protein kinase-like (PK-like)"/>
    <property type="match status" value="1"/>
</dbReference>
<keyword evidence="1" id="KW-0444">Lipid biosynthesis</keyword>
<comment type="caution">
    <text evidence="4">The sequence shown here is derived from an EMBL/GenBank/DDBJ whole genome shotgun (WGS) entry which is preliminary data.</text>
</comment>
<reference evidence="4 5" key="1">
    <citation type="submission" date="2024-05" db="EMBL/GenBank/DDBJ databases">
        <title>Genetic variation in Jamaican populations of the coffee berry borer (Hypothenemus hampei).</title>
        <authorList>
            <person name="Errbii M."/>
            <person name="Myrie A."/>
        </authorList>
    </citation>
    <scope>NUCLEOTIDE SEQUENCE [LARGE SCALE GENOMIC DNA]</scope>
    <source>
        <strain evidence="4">JA-Hopewell-2020-01-JO</strain>
        <tissue evidence="4">Whole body</tissue>
    </source>
</reference>
<evidence type="ECO:0000256" key="3">
    <source>
        <dbReference type="ARBA" id="ARBA00038211"/>
    </source>
</evidence>
<evidence type="ECO:0008006" key="6">
    <source>
        <dbReference type="Google" id="ProtNLM"/>
    </source>
</evidence>
<accession>A0ABD1EUR1</accession>
<proteinExistence type="inferred from homology"/>
<sequence>MRRIASIMWSNLSCNFLNQIHGNTSEIRQLTADICRHYLNGPWKKVTTNDIRFKHIVGGLSNHLYHISLPADMQHSYDDTQSQDPKDVLVRIYGQTHGEDSLKDIITEVVIFTLLSERGLGPKLHGIFPGGRIEEYIQARALLNSELGDENLSIHIAKKMALLHLMEMPLHKEPTWLWNTIDNWLKTCETKFKGNIPKFIKELLNGIDLAEEAKWLKYRMEKENSPVLFCHNDFQEGNILLSLEHDKENNIPENPNLIIIDYEYCSYNYRGFDLANHFVEWIYNYNEPDYPKYKEDLSNYPTIEQRLIFIKAYLNEIGSKESPEKLLREAEMFTLASNFFWTLWSFIMADTSQIEFGYWEYGQSRFKGYMRQKEGLSIREVEI</sequence>
<dbReference type="Pfam" id="PF01633">
    <property type="entry name" value="Choline_kinase"/>
    <property type="match status" value="1"/>
</dbReference>
<dbReference type="EMBL" id="JBDJPC010000005">
    <property type="protein sequence ID" value="KAL1502450.1"/>
    <property type="molecule type" value="Genomic_DNA"/>
</dbReference>
<keyword evidence="1" id="KW-0443">Lipid metabolism</keyword>
<organism evidence="4 5">
    <name type="scientific">Hypothenemus hampei</name>
    <name type="common">Coffee berry borer</name>
    <dbReference type="NCBI Taxonomy" id="57062"/>
    <lineage>
        <taxon>Eukaryota</taxon>
        <taxon>Metazoa</taxon>
        <taxon>Ecdysozoa</taxon>
        <taxon>Arthropoda</taxon>
        <taxon>Hexapoda</taxon>
        <taxon>Insecta</taxon>
        <taxon>Pterygota</taxon>
        <taxon>Neoptera</taxon>
        <taxon>Endopterygota</taxon>
        <taxon>Coleoptera</taxon>
        <taxon>Polyphaga</taxon>
        <taxon>Cucujiformia</taxon>
        <taxon>Curculionidae</taxon>
        <taxon>Scolytinae</taxon>
        <taxon>Hypothenemus</taxon>
    </lineage>
</organism>
<evidence type="ECO:0000313" key="4">
    <source>
        <dbReference type="EMBL" id="KAL1502450.1"/>
    </source>
</evidence>
<dbReference type="Proteomes" id="UP001566132">
    <property type="component" value="Unassembled WGS sequence"/>
</dbReference>
<gene>
    <name evidence="4" type="ORF">ABEB36_007589</name>
</gene>
<dbReference type="GO" id="GO:0008654">
    <property type="term" value="P:phospholipid biosynthetic process"/>
    <property type="evidence" value="ECO:0007669"/>
    <property type="project" value="UniProtKB-KW"/>
</dbReference>
<dbReference type="Gene3D" id="3.90.1200.10">
    <property type="match status" value="1"/>
</dbReference>
<comment type="similarity">
    <text evidence="3">Belongs to the choline/ethanolamine kinase family.</text>
</comment>
<dbReference type="CDD" id="cd05156">
    <property type="entry name" value="ChoK_euk"/>
    <property type="match status" value="1"/>
</dbReference>
<evidence type="ECO:0000313" key="5">
    <source>
        <dbReference type="Proteomes" id="UP001566132"/>
    </source>
</evidence>
<protein>
    <recommendedName>
        <fullName evidence="6">Choline kinase</fullName>
    </recommendedName>
</protein>
<keyword evidence="5" id="KW-1185">Reference proteome</keyword>
<keyword evidence="2" id="KW-1208">Phospholipid metabolism</keyword>
<dbReference type="Gene3D" id="3.30.200.20">
    <property type="entry name" value="Phosphorylase Kinase, domain 1"/>
    <property type="match status" value="1"/>
</dbReference>
<name>A0ABD1EUR1_HYPHA</name>
<dbReference type="PANTHER" id="PTHR22603:SF93">
    <property type="entry name" value="RE24176P"/>
    <property type="match status" value="1"/>
</dbReference>
<dbReference type="InterPro" id="IPR011009">
    <property type="entry name" value="Kinase-like_dom_sf"/>
</dbReference>
<evidence type="ECO:0000256" key="1">
    <source>
        <dbReference type="ARBA" id="ARBA00023209"/>
    </source>
</evidence>
<dbReference type="PANTHER" id="PTHR22603">
    <property type="entry name" value="CHOLINE/ETHANOALAMINE KINASE"/>
    <property type="match status" value="1"/>
</dbReference>
<evidence type="ECO:0000256" key="2">
    <source>
        <dbReference type="ARBA" id="ARBA00023264"/>
    </source>
</evidence>
<dbReference type="AlphaFoldDB" id="A0ABD1EUR1"/>